<evidence type="ECO:0000256" key="1">
    <source>
        <dbReference type="SAM" id="MobiDB-lite"/>
    </source>
</evidence>
<accession>A0A3P7FX77</accession>
<reference evidence="2 3" key="1">
    <citation type="submission" date="2018-11" db="EMBL/GenBank/DDBJ databases">
        <authorList>
            <consortium name="Pathogen Informatics"/>
        </authorList>
    </citation>
    <scope>NUCLEOTIDE SEQUENCE [LARGE SCALE GENOMIC DNA]</scope>
</reference>
<dbReference type="AlphaFoldDB" id="A0A3P7FX77"/>
<gene>
    <name evidence="2" type="ORF">WBA_LOCUS8358</name>
</gene>
<dbReference type="InParanoid" id="A0A3P7FX77"/>
<feature type="compositionally biased region" description="Polar residues" evidence="1">
    <location>
        <begin position="40"/>
        <end position="53"/>
    </location>
</feature>
<evidence type="ECO:0000313" key="2">
    <source>
        <dbReference type="EMBL" id="VDM14972.1"/>
    </source>
</evidence>
<feature type="non-terminal residue" evidence="2">
    <location>
        <position position="119"/>
    </location>
</feature>
<dbReference type="EMBL" id="UYWW01006880">
    <property type="protein sequence ID" value="VDM14972.1"/>
    <property type="molecule type" value="Genomic_DNA"/>
</dbReference>
<dbReference type="Proteomes" id="UP000270924">
    <property type="component" value="Unassembled WGS sequence"/>
</dbReference>
<proteinExistence type="predicted"/>
<organism evidence="2 3">
    <name type="scientific">Wuchereria bancrofti</name>
    <dbReference type="NCBI Taxonomy" id="6293"/>
    <lineage>
        <taxon>Eukaryota</taxon>
        <taxon>Metazoa</taxon>
        <taxon>Ecdysozoa</taxon>
        <taxon>Nematoda</taxon>
        <taxon>Chromadorea</taxon>
        <taxon>Rhabditida</taxon>
        <taxon>Spirurina</taxon>
        <taxon>Spiruromorpha</taxon>
        <taxon>Filarioidea</taxon>
        <taxon>Onchocercidae</taxon>
        <taxon>Wuchereria</taxon>
    </lineage>
</organism>
<feature type="region of interest" description="Disordered" evidence="1">
    <location>
        <begin position="40"/>
        <end position="119"/>
    </location>
</feature>
<sequence length="119" mass="12628">MRWFLLIECGEVEKTVVFDTTLSLYFDIPWFHSLHIPSKEPSSLANGSYSSPGSVALQKGSVKGKVGRPDSRDVVFSPAAGQGGPPPQLPMHMQNSPVGTALPGSVRMEVPSSSSTLGS</sequence>
<evidence type="ECO:0000313" key="3">
    <source>
        <dbReference type="Proteomes" id="UP000270924"/>
    </source>
</evidence>
<keyword evidence="3" id="KW-1185">Reference proteome</keyword>
<name>A0A3P7FX77_WUCBA</name>
<protein>
    <submittedName>
        <fullName evidence="2">Uncharacterized protein</fullName>
    </submittedName>
</protein>